<dbReference type="AlphaFoldDB" id="A0A434A6Y5"/>
<feature type="transmembrane region" description="Helical" evidence="1">
    <location>
        <begin position="37"/>
        <end position="57"/>
    </location>
</feature>
<gene>
    <name evidence="2" type="ORF">D0817_13005</name>
</gene>
<keyword evidence="1" id="KW-0812">Transmembrane</keyword>
<keyword evidence="1" id="KW-0472">Membrane</keyword>
<comment type="caution">
    <text evidence="2">The sequence shown here is derived from an EMBL/GenBank/DDBJ whole genome shotgun (WGS) entry which is preliminary data.</text>
</comment>
<accession>A0A434A6Y5</accession>
<evidence type="ECO:0000256" key="1">
    <source>
        <dbReference type="SAM" id="Phobius"/>
    </source>
</evidence>
<proteinExistence type="predicted"/>
<dbReference type="Proteomes" id="UP000288102">
    <property type="component" value="Unassembled WGS sequence"/>
</dbReference>
<protein>
    <submittedName>
        <fullName evidence="2">Uncharacterized protein</fullName>
    </submittedName>
</protein>
<feature type="transmembrane region" description="Helical" evidence="1">
    <location>
        <begin position="84"/>
        <end position="102"/>
    </location>
</feature>
<name>A0A434A6Y5_9FLAO</name>
<evidence type="ECO:0000313" key="2">
    <source>
        <dbReference type="EMBL" id="RUT70092.1"/>
    </source>
</evidence>
<reference evidence="3" key="1">
    <citation type="journal article" date="2019" name="Syst. Appl. Microbiol.">
        <title>Flavobacterium circumlabens sp. nov. and Flavobacterium cupreum sp. nov., two psychrotrophic species isolated from Antarctic environmental samples.</title>
        <authorList>
            <person name="Kralova S."/>
            <person name="Busse H.-J."/>
            <person name="Svec P."/>
            <person name="Maslanova I."/>
            <person name="Stankova E."/>
            <person name="Bartak M."/>
            <person name="Sedlacek I."/>
        </authorList>
    </citation>
    <scope>NUCLEOTIDE SEQUENCE [LARGE SCALE GENOMIC DNA]</scope>
    <source>
        <strain evidence="3">CCM 8825</strain>
    </source>
</reference>
<keyword evidence="3" id="KW-1185">Reference proteome</keyword>
<feature type="transmembrane region" description="Helical" evidence="1">
    <location>
        <begin position="7"/>
        <end position="25"/>
    </location>
</feature>
<organism evidence="2 3">
    <name type="scientific">Flavobacterium cupreum</name>
    <dbReference type="NCBI Taxonomy" id="2133766"/>
    <lineage>
        <taxon>Bacteria</taxon>
        <taxon>Pseudomonadati</taxon>
        <taxon>Bacteroidota</taxon>
        <taxon>Flavobacteriia</taxon>
        <taxon>Flavobacteriales</taxon>
        <taxon>Flavobacteriaceae</taxon>
        <taxon>Flavobacterium</taxon>
    </lineage>
</organism>
<sequence>MLFDQAFDFCGMTLTLLINSLAWISTCNDSIYGNHTYFMIITLFYGLLTLSTLISSFRNRTINYTYKILEGSNKNLTDKNPVSIILYITGLLLLVSSSYYIFTTDFPNKQRILLFSIYLYCFHFVLEKLIQLHKQDSFTEALEQLEYEINIKDLKDDDIRERLQNNYLGYHLADWIIYNTNLLDSMILETDKKTSELETALIELNLMDKKIFEFQGKSVEKSKLLEEINKDLINYVAQKLRDIEGFWKISRINIVDRNDLSDFYSKLKKLQSNNQKV</sequence>
<evidence type="ECO:0000313" key="3">
    <source>
        <dbReference type="Proteomes" id="UP000288102"/>
    </source>
</evidence>
<dbReference type="EMBL" id="QWDM01000007">
    <property type="protein sequence ID" value="RUT70092.1"/>
    <property type="molecule type" value="Genomic_DNA"/>
</dbReference>
<keyword evidence="1" id="KW-1133">Transmembrane helix</keyword>